<feature type="coiled-coil region" evidence="1">
    <location>
        <begin position="88"/>
        <end position="115"/>
    </location>
</feature>
<gene>
    <name evidence="2" type="ORF">SAMN04487989_104198</name>
</gene>
<dbReference type="Pfam" id="PF14127">
    <property type="entry name" value="DUF4294"/>
    <property type="match status" value="1"/>
</dbReference>
<proteinExistence type="predicted"/>
<dbReference type="AlphaFoldDB" id="A0A1I5C4C0"/>
<dbReference type="STRING" id="649333.SAMN04487989_104198"/>
<evidence type="ECO:0000256" key="1">
    <source>
        <dbReference type="SAM" id="Coils"/>
    </source>
</evidence>
<evidence type="ECO:0000313" key="2">
    <source>
        <dbReference type="EMBL" id="SFN81863.1"/>
    </source>
</evidence>
<accession>A0A1I5C4C0</accession>
<organism evidence="2 3">
    <name type="scientific">Bizionia echini</name>
    <dbReference type="NCBI Taxonomy" id="649333"/>
    <lineage>
        <taxon>Bacteria</taxon>
        <taxon>Pseudomonadati</taxon>
        <taxon>Bacteroidota</taxon>
        <taxon>Flavobacteriia</taxon>
        <taxon>Flavobacteriales</taxon>
        <taxon>Flavobacteriaceae</taxon>
        <taxon>Bizionia</taxon>
    </lineage>
</organism>
<protein>
    <recommendedName>
        <fullName evidence="4">DUF4294 domain-containing protein</fullName>
    </recommendedName>
</protein>
<dbReference type="InterPro" id="IPR025636">
    <property type="entry name" value="DUF4294"/>
</dbReference>
<keyword evidence="3" id="KW-1185">Reference proteome</keyword>
<sequence length="233" mass="27739">MILDRFKPMKIIAYFFLVFPIALFAQVEEEVQDSTDVVYILIEGDSIPKSAINLNEVKLLHRLKFSTEAERNRYLIIRRKTIKVYPYAKLAAERLESLNERLNSLERESEKRRYAKLIQKYIEDEFSAELKKLTKTEGQILVKLIHRQTGVTTFDLIKDLRSGWRAFWFNNTALLFNISLKEEFDPWNVEEDYLIEDVLERNFQSGRLERQESALDFDFFELANKWRNSNEVP</sequence>
<evidence type="ECO:0008006" key="4">
    <source>
        <dbReference type="Google" id="ProtNLM"/>
    </source>
</evidence>
<name>A0A1I5C4C0_9FLAO</name>
<reference evidence="3" key="1">
    <citation type="submission" date="2016-10" db="EMBL/GenBank/DDBJ databases">
        <authorList>
            <person name="Varghese N."/>
            <person name="Submissions S."/>
        </authorList>
    </citation>
    <scope>NUCLEOTIDE SEQUENCE [LARGE SCALE GENOMIC DNA]</scope>
    <source>
        <strain evidence="3">DSM 23925</strain>
    </source>
</reference>
<evidence type="ECO:0000313" key="3">
    <source>
        <dbReference type="Proteomes" id="UP000198705"/>
    </source>
</evidence>
<dbReference type="Proteomes" id="UP000198705">
    <property type="component" value="Unassembled WGS sequence"/>
</dbReference>
<keyword evidence="1" id="KW-0175">Coiled coil</keyword>
<dbReference type="EMBL" id="FOVN01000004">
    <property type="protein sequence ID" value="SFN81863.1"/>
    <property type="molecule type" value="Genomic_DNA"/>
</dbReference>